<feature type="transmembrane region" description="Helical" evidence="1">
    <location>
        <begin position="9"/>
        <end position="30"/>
    </location>
</feature>
<keyword evidence="4" id="KW-1185">Reference proteome</keyword>
<keyword evidence="1" id="KW-0812">Transmembrane</keyword>
<dbReference type="Pfam" id="PF13273">
    <property type="entry name" value="DUF4064"/>
    <property type="match status" value="1"/>
</dbReference>
<gene>
    <name evidence="3" type="ORF">EKG35_08710</name>
</gene>
<keyword evidence="1" id="KW-1133">Transmembrane helix</keyword>
<keyword evidence="1" id="KW-0472">Membrane</keyword>
<dbReference type="OrthoDB" id="2357232at2"/>
<evidence type="ECO:0000256" key="1">
    <source>
        <dbReference type="SAM" id="Phobius"/>
    </source>
</evidence>
<dbReference type="EMBL" id="RXNR01000019">
    <property type="protein sequence ID" value="RTQ93462.1"/>
    <property type="molecule type" value="Genomic_DNA"/>
</dbReference>
<dbReference type="AlphaFoldDB" id="A0A3S0J3M1"/>
<protein>
    <submittedName>
        <fullName evidence="3">DUF4064 domain-containing protein</fullName>
    </submittedName>
</protein>
<evidence type="ECO:0000313" key="4">
    <source>
        <dbReference type="Proteomes" id="UP000276349"/>
    </source>
</evidence>
<comment type="caution">
    <text evidence="3">The sequence shown here is derived from an EMBL/GenBank/DDBJ whole genome shotgun (WGS) entry which is preliminary data.</text>
</comment>
<organism evidence="3 4">
    <name type="scientific">Lysinibacillus telephonicus</name>
    <dbReference type="NCBI Taxonomy" id="1714840"/>
    <lineage>
        <taxon>Bacteria</taxon>
        <taxon>Bacillati</taxon>
        <taxon>Bacillota</taxon>
        <taxon>Bacilli</taxon>
        <taxon>Bacillales</taxon>
        <taxon>Bacillaceae</taxon>
        <taxon>Lysinibacillus</taxon>
    </lineage>
</organism>
<dbReference type="RefSeq" id="WP_126294059.1">
    <property type="nucleotide sequence ID" value="NZ_CP155468.1"/>
</dbReference>
<accession>A0A3S0J3M1</accession>
<evidence type="ECO:0000313" key="3">
    <source>
        <dbReference type="EMBL" id="RTQ93462.1"/>
    </source>
</evidence>
<reference evidence="3 4" key="1">
    <citation type="submission" date="2018-12" db="EMBL/GenBank/DDBJ databases">
        <authorList>
            <person name="Yu L."/>
        </authorList>
    </citation>
    <scope>NUCLEOTIDE SEQUENCE [LARGE SCALE GENOMIC DNA]</scope>
    <source>
        <strain evidence="3 4">S5H2222</strain>
    </source>
</reference>
<feature type="transmembrane region" description="Helical" evidence="1">
    <location>
        <begin position="76"/>
        <end position="96"/>
    </location>
</feature>
<sequence length="154" mass="16433">MIKRTAEKVLGIISVVLNLLSIGMIVLMIFGSNLLVNDPLFESEIERSMYGTGLTDAEIQEGVTFTQDFIMIISNLGWIFVVFGVISIILAIVGAVKVNGNPKLAGILFIIGAVTSGVVSLPGILLIIAGILCFARKPKIAAPIQQTDENGYIV</sequence>
<feature type="domain" description="DUF4064" evidence="2">
    <location>
        <begin position="3"/>
        <end position="118"/>
    </location>
</feature>
<proteinExistence type="predicted"/>
<evidence type="ECO:0000259" key="2">
    <source>
        <dbReference type="Pfam" id="PF13273"/>
    </source>
</evidence>
<name>A0A3S0J3M1_9BACI</name>
<dbReference type="Proteomes" id="UP000276349">
    <property type="component" value="Unassembled WGS sequence"/>
</dbReference>
<dbReference type="InterPro" id="IPR025273">
    <property type="entry name" value="DUF4064"/>
</dbReference>
<feature type="transmembrane region" description="Helical" evidence="1">
    <location>
        <begin position="108"/>
        <end position="132"/>
    </location>
</feature>